<dbReference type="Gene3D" id="2.30.30.40">
    <property type="entry name" value="SH3 Domains"/>
    <property type="match status" value="2"/>
</dbReference>
<reference evidence="12" key="1">
    <citation type="submission" date="2011-08" db="EMBL/GenBank/DDBJ databases">
        <title>The draft genome of Latimeria chalumnae.</title>
        <authorList>
            <person name="Di Palma F."/>
            <person name="Alfoldi J."/>
            <person name="Johnson J."/>
            <person name="Berlin A."/>
            <person name="Gnerre S."/>
            <person name="Jaffe D."/>
            <person name="MacCallum I."/>
            <person name="Young S."/>
            <person name="Walker B.J."/>
            <person name="Lander E."/>
            <person name="Lindblad-Toh K."/>
        </authorList>
    </citation>
    <scope>NUCLEOTIDE SEQUENCE [LARGE SCALE GENOMIC DNA]</scope>
    <source>
        <strain evidence="12">Wild caught</strain>
    </source>
</reference>
<dbReference type="Pfam" id="PF00564">
    <property type="entry name" value="PB1"/>
    <property type="match status" value="1"/>
</dbReference>
<evidence type="ECO:0000256" key="8">
    <source>
        <dbReference type="SAM" id="MobiDB-lite"/>
    </source>
</evidence>
<dbReference type="GO" id="GO:0005737">
    <property type="term" value="C:cytoplasm"/>
    <property type="evidence" value="ECO:0007669"/>
    <property type="project" value="UniProtKB-SubCell"/>
</dbReference>
<keyword evidence="5" id="KW-0677">Repeat</keyword>
<feature type="domain" description="SH3" evidence="9">
    <location>
        <begin position="512"/>
        <end position="571"/>
    </location>
</feature>
<dbReference type="SUPFAM" id="SSF48452">
    <property type="entry name" value="TPR-like"/>
    <property type="match status" value="1"/>
</dbReference>
<dbReference type="Gene3D" id="3.10.20.90">
    <property type="entry name" value="Phosphatidylinositol 3-kinase Catalytic Subunit, Chain A, domain 1"/>
    <property type="match status" value="1"/>
</dbReference>
<dbReference type="OMA" id="VLYRMVA"/>
<gene>
    <name evidence="11" type="primary">NOXA1</name>
</gene>
<name>H3AUC7_LATCH</name>
<dbReference type="PROSITE" id="PS50002">
    <property type="entry name" value="SH3"/>
    <property type="match status" value="2"/>
</dbReference>
<dbReference type="EMBL" id="AFYH01057043">
    <property type="status" value="NOT_ANNOTATED_CDS"/>
    <property type="molecule type" value="Genomic_DNA"/>
</dbReference>
<keyword evidence="4" id="KW-0963">Cytoplasm</keyword>
<dbReference type="GO" id="GO:0042554">
    <property type="term" value="P:superoxide anion generation"/>
    <property type="evidence" value="ECO:0007669"/>
    <property type="project" value="TreeGrafter"/>
</dbReference>
<feature type="region of interest" description="Disordered" evidence="8">
    <location>
        <begin position="393"/>
        <end position="419"/>
    </location>
</feature>
<dbReference type="PANTHER" id="PTHR15175:SF4">
    <property type="entry name" value="NADPH OXIDASE ACTIVATOR 1"/>
    <property type="match status" value="1"/>
</dbReference>
<dbReference type="STRING" id="7897.ENSLACP00000013248"/>
<feature type="domain" description="SH3" evidence="9">
    <location>
        <begin position="239"/>
        <end position="298"/>
    </location>
</feature>
<dbReference type="GO" id="GO:0016176">
    <property type="term" value="F:superoxide-generating NADPH oxidase activator activity"/>
    <property type="evidence" value="ECO:0007669"/>
    <property type="project" value="TreeGrafter"/>
</dbReference>
<dbReference type="SUPFAM" id="SSF54277">
    <property type="entry name" value="CAD &amp; PB1 domains"/>
    <property type="match status" value="1"/>
</dbReference>
<evidence type="ECO:0000259" key="9">
    <source>
        <dbReference type="PROSITE" id="PS50002"/>
    </source>
</evidence>
<dbReference type="SMART" id="SM00666">
    <property type="entry name" value="PB1"/>
    <property type="match status" value="1"/>
</dbReference>
<dbReference type="Gene3D" id="1.25.40.10">
    <property type="entry name" value="Tetratricopeptide repeat domain"/>
    <property type="match status" value="1"/>
</dbReference>
<dbReference type="PRINTS" id="PR00499">
    <property type="entry name" value="P67PHOX"/>
</dbReference>
<reference evidence="11" key="3">
    <citation type="submission" date="2025-09" db="UniProtKB">
        <authorList>
            <consortium name="Ensembl"/>
        </authorList>
    </citation>
    <scope>IDENTIFICATION</scope>
</reference>
<dbReference type="EMBL" id="AFYH01057042">
    <property type="status" value="NOT_ANNOTATED_CDS"/>
    <property type="molecule type" value="Genomic_DNA"/>
</dbReference>
<dbReference type="PANTHER" id="PTHR15175">
    <property type="entry name" value="NEUTROPHIL CYTOSOLIC FACTOR 2, NEUTROPHIL NADPH OXIDASE FACTOR 2"/>
    <property type="match status" value="1"/>
</dbReference>
<evidence type="ECO:0000256" key="7">
    <source>
        <dbReference type="PROSITE-ProRule" id="PRU00192"/>
    </source>
</evidence>
<comment type="similarity">
    <text evidence="2">Belongs to the NCF2/NOXA1 family.</text>
</comment>
<dbReference type="EMBL" id="AFYH01057039">
    <property type="status" value="NOT_ANNOTATED_CDS"/>
    <property type="molecule type" value="Genomic_DNA"/>
</dbReference>
<protein>
    <submittedName>
        <fullName evidence="11">NADPH oxidase activator 1</fullName>
    </submittedName>
</protein>
<dbReference type="EMBL" id="AFYH01057041">
    <property type="status" value="NOT_ANNOTATED_CDS"/>
    <property type="molecule type" value="Genomic_DNA"/>
</dbReference>
<feature type="region of interest" description="Disordered" evidence="8">
    <location>
        <begin position="299"/>
        <end position="321"/>
    </location>
</feature>
<dbReference type="InterPro" id="IPR036028">
    <property type="entry name" value="SH3-like_dom_sf"/>
</dbReference>
<dbReference type="InterPro" id="IPR001452">
    <property type="entry name" value="SH3_domain"/>
</dbReference>
<keyword evidence="3 7" id="KW-0728">SH3 domain</keyword>
<organism evidence="11 12">
    <name type="scientific">Latimeria chalumnae</name>
    <name type="common">Coelacanth</name>
    <dbReference type="NCBI Taxonomy" id="7897"/>
    <lineage>
        <taxon>Eukaryota</taxon>
        <taxon>Metazoa</taxon>
        <taxon>Chordata</taxon>
        <taxon>Craniata</taxon>
        <taxon>Vertebrata</taxon>
        <taxon>Euteleostomi</taxon>
        <taxon>Coelacanthiformes</taxon>
        <taxon>Coelacanthidae</taxon>
        <taxon>Latimeria</taxon>
    </lineage>
</organism>
<reference evidence="11" key="2">
    <citation type="submission" date="2025-08" db="UniProtKB">
        <authorList>
            <consortium name="Ensembl"/>
        </authorList>
    </citation>
    <scope>IDENTIFICATION</scope>
</reference>
<dbReference type="EMBL" id="AFYH01057037">
    <property type="status" value="NOT_ANNOTATED_CDS"/>
    <property type="molecule type" value="Genomic_DNA"/>
</dbReference>
<dbReference type="Ensembl" id="ENSLACT00000013344.1">
    <property type="protein sequence ID" value="ENSLACP00000013248.1"/>
    <property type="gene ID" value="ENSLACG00000011663.1"/>
</dbReference>
<dbReference type="InParanoid" id="H3AUC7"/>
<sequence length="573" mass="64751">MPYKDLLQGWHEGVLAIDRKEWESALEILSGIQEPTSRICFTKGCVYLLLGKLNEAIKEFDRTIAKDERLAVGFFQRGVAHLRAEKYQEALSDCKHAEINLRGNAVIDYRQLGLRFKLHKWEVVLHNKAVVLCHSGQWGEAAETLQEASQLKEDGRVTTLDAAQNNIKQHILFEPLEVPAGEVFRPRKQEIEQLNLKDFLGKPKVISSVIPDDDFTGFEPLRPQKPGYYEPKGDRTQCSNKGYHKVLFNIFPNNSSELEVKEGNVVFVLEKGDDGWAVVIHDGQKSYLPGFFLQKATNTPKGIPLPPSTRPPNRPQKSEGMKVLHSVKATTRTPENKPAKGSSNFPPIKTSPFCLEPLFSFSVIRLSSCKVREEKNRGVIFKEVMLFLSTGSSPVSPVTDSAPSFKESPVAHEEQPSNTDNSVITKIHFSFSIAARVNPGISLMDLQALIQQKFAYRAGQLQETLCYKDTENQELVPVQRDEDLMKMWEQVPHKDRRVTLWCKDINPFAGRTVLYQMVAIYDYTSQGPEDLEFNKGDIIDILSEVNEEWLEGRCSGNIGIFPQCYAIQNIEAT</sequence>
<dbReference type="EMBL" id="AFYH01057040">
    <property type="status" value="NOT_ANNOTATED_CDS"/>
    <property type="molecule type" value="Genomic_DNA"/>
</dbReference>
<dbReference type="HOGENOM" id="CLU_041290_0_0_1"/>
<evidence type="ECO:0000256" key="6">
    <source>
        <dbReference type="ARBA" id="ARBA00022803"/>
    </source>
</evidence>
<dbReference type="EMBL" id="AFYH01057036">
    <property type="status" value="NOT_ANNOTATED_CDS"/>
    <property type="molecule type" value="Genomic_DNA"/>
</dbReference>
<accession>H3AUC7</accession>
<dbReference type="PRINTS" id="PR00452">
    <property type="entry name" value="SH3DOMAIN"/>
</dbReference>
<keyword evidence="6" id="KW-0802">TPR repeat</keyword>
<evidence type="ECO:0000313" key="12">
    <source>
        <dbReference type="Proteomes" id="UP000008672"/>
    </source>
</evidence>
<dbReference type="InterPro" id="IPR051864">
    <property type="entry name" value="NCF2_NOXA1"/>
</dbReference>
<dbReference type="GeneTree" id="ENSGT00530000063843"/>
<dbReference type="SMART" id="SM00326">
    <property type="entry name" value="SH3"/>
    <property type="match status" value="2"/>
</dbReference>
<dbReference type="EMBL" id="AFYH01057038">
    <property type="status" value="NOT_ANNOTATED_CDS"/>
    <property type="molecule type" value="Genomic_DNA"/>
</dbReference>
<feature type="domain" description="PB1" evidence="10">
    <location>
        <begin position="422"/>
        <end position="505"/>
    </location>
</feature>
<feature type="compositionally biased region" description="Pro residues" evidence="8">
    <location>
        <begin position="303"/>
        <end position="314"/>
    </location>
</feature>
<dbReference type="SUPFAM" id="SSF50044">
    <property type="entry name" value="SH3-domain"/>
    <property type="match status" value="2"/>
</dbReference>
<dbReference type="InterPro" id="IPR053793">
    <property type="entry name" value="PB1-like"/>
</dbReference>
<dbReference type="InterPro" id="IPR000270">
    <property type="entry name" value="PB1_dom"/>
</dbReference>
<dbReference type="PROSITE" id="PS51745">
    <property type="entry name" value="PB1"/>
    <property type="match status" value="1"/>
</dbReference>
<comment type="subcellular location">
    <subcellularLocation>
        <location evidence="1">Cytoplasm</location>
    </subcellularLocation>
</comment>
<dbReference type="FunFam" id="1.25.40.10:FF:000017">
    <property type="entry name" value="NADPH oxidase regulator NoxR"/>
    <property type="match status" value="1"/>
</dbReference>
<evidence type="ECO:0000256" key="4">
    <source>
        <dbReference type="ARBA" id="ARBA00022490"/>
    </source>
</evidence>
<dbReference type="SMART" id="SM00028">
    <property type="entry name" value="TPR"/>
    <property type="match status" value="3"/>
</dbReference>
<proteinExistence type="inferred from homology"/>
<dbReference type="InterPro" id="IPR019734">
    <property type="entry name" value="TPR_rpt"/>
</dbReference>
<evidence type="ECO:0000256" key="3">
    <source>
        <dbReference type="ARBA" id="ARBA00022443"/>
    </source>
</evidence>
<dbReference type="Pfam" id="PF00018">
    <property type="entry name" value="SH3_1"/>
    <property type="match status" value="2"/>
</dbReference>
<evidence type="ECO:0000256" key="1">
    <source>
        <dbReference type="ARBA" id="ARBA00004496"/>
    </source>
</evidence>
<feature type="compositionally biased region" description="Polar residues" evidence="8">
    <location>
        <begin position="393"/>
        <end position="402"/>
    </location>
</feature>
<evidence type="ECO:0000313" key="11">
    <source>
        <dbReference type="Ensembl" id="ENSLACP00000013248.1"/>
    </source>
</evidence>
<evidence type="ECO:0000256" key="2">
    <source>
        <dbReference type="ARBA" id="ARBA00008051"/>
    </source>
</evidence>
<evidence type="ECO:0000256" key="5">
    <source>
        <dbReference type="ARBA" id="ARBA00022737"/>
    </source>
</evidence>
<dbReference type="InterPro" id="IPR011990">
    <property type="entry name" value="TPR-like_helical_dom_sf"/>
</dbReference>
<dbReference type="Proteomes" id="UP000008672">
    <property type="component" value="Unassembled WGS sequence"/>
</dbReference>
<dbReference type="AlphaFoldDB" id="H3AUC7"/>
<evidence type="ECO:0000259" key="10">
    <source>
        <dbReference type="PROSITE" id="PS51745"/>
    </source>
</evidence>
<dbReference type="eggNOG" id="KOG4225">
    <property type="taxonomic scope" value="Eukaryota"/>
</dbReference>
<keyword evidence="12" id="KW-1185">Reference proteome</keyword>